<evidence type="ECO:0000256" key="1">
    <source>
        <dbReference type="SAM" id="MobiDB-lite"/>
    </source>
</evidence>
<gene>
    <name evidence="2" type="ORF">CCAP1982_LOCUS20824</name>
</gene>
<sequence>MATFLPTNQLTSQRTNVGTRLTAQLLGGWLSMSVNLVLHAVETTKDVLKRAKRVIRIVCILSLMLRKHPHSPGSWEAKRVKLKWYCVVKQLQFHFLATTDPTGSNQTRPRDQKSSKCKMGTNNQAGSVVGAPNNTSGRDRRKMLKDTIKENIFLTLRKF</sequence>
<evidence type="ECO:0000313" key="2">
    <source>
        <dbReference type="EMBL" id="CAD7012719.1"/>
    </source>
</evidence>
<organism evidence="2 3">
    <name type="scientific">Ceratitis capitata</name>
    <name type="common">Mediterranean fruit fly</name>
    <name type="synonym">Tephritis capitata</name>
    <dbReference type="NCBI Taxonomy" id="7213"/>
    <lineage>
        <taxon>Eukaryota</taxon>
        <taxon>Metazoa</taxon>
        <taxon>Ecdysozoa</taxon>
        <taxon>Arthropoda</taxon>
        <taxon>Hexapoda</taxon>
        <taxon>Insecta</taxon>
        <taxon>Pterygota</taxon>
        <taxon>Neoptera</taxon>
        <taxon>Endopterygota</taxon>
        <taxon>Diptera</taxon>
        <taxon>Brachycera</taxon>
        <taxon>Muscomorpha</taxon>
        <taxon>Tephritoidea</taxon>
        <taxon>Tephritidae</taxon>
        <taxon>Ceratitis</taxon>
        <taxon>Ceratitis</taxon>
    </lineage>
</organism>
<dbReference type="EMBL" id="CAJHJT010000056">
    <property type="protein sequence ID" value="CAD7012719.1"/>
    <property type="molecule type" value="Genomic_DNA"/>
</dbReference>
<dbReference type="AlphaFoldDB" id="A0A811VES9"/>
<keyword evidence="3" id="KW-1185">Reference proteome</keyword>
<name>A0A811VES9_CERCA</name>
<feature type="compositionally biased region" description="Polar residues" evidence="1">
    <location>
        <begin position="120"/>
        <end position="136"/>
    </location>
</feature>
<dbReference type="Proteomes" id="UP000606786">
    <property type="component" value="Unassembled WGS sequence"/>
</dbReference>
<accession>A0A811VES9</accession>
<reference evidence="2" key="1">
    <citation type="submission" date="2020-11" db="EMBL/GenBank/DDBJ databases">
        <authorList>
            <person name="Whitehead M."/>
        </authorList>
    </citation>
    <scope>NUCLEOTIDE SEQUENCE</scope>
    <source>
        <strain evidence="2">EGII</strain>
    </source>
</reference>
<evidence type="ECO:0000313" key="3">
    <source>
        <dbReference type="Proteomes" id="UP000606786"/>
    </source>
</evidence>
<feature type="region of interest" description="Disordered" evidence="1">
    <location>
        <begin position="99"/>
        <end position="139"/>
    </location>
</feature>
<proteinExistence type="predicted"/>
<comment type="caution">
    <text evidence="2">The sequence shown here is derived from an EMBL/GenBank/DDBJ whole genome shotgun (WGS) entry which is preliminary data.</text>
</comment>
<protein>
    <submittedName>
        <fullName evidence="2">(Mediterranean fruit fly) hypothetical protein</fullName>
    </submittedName>
</protein>